<protein>
    <recommendedName>
        <fullName evidence="4">DUF5673 domain-containing protein</fullName>
    </recommendedName>
</protein>
<dbReference type="EMBL" id="JBHUMF010000031">
    <property type="protein sequence ID" value="MFD2682476.1"/>
    <property type="molecule type" value="Genomic_DNA"/>
</dbReference>
<feature type="transmembrane region" description="Helical" evidence="1">
    <location>
        <begin position="55"/>
        <end position="76"/>
    </location>
</feature>
<evidence type="ECO:0008006" key="4">
    <source>
        <dbReference type="Google" id="ProtNLM"/>
    </source>
</evidence>
<gene>
    <name evidence="2" type="ORF">ACFSUL_17185</name>
</gene>
<accession>A0ABW5RVV5</accession>
<comment type="caution">
    <text evidence="2">The sequence shown here is derived from an EMBL/GenBank/DDBJ whole genome shotgun (WGS) entry which is preliminary data.</text>
</comment>
<feature type="transmembrane region" description="Helical" evidence="1">
    <location>
        <begin position="21"/>
        <end position="43"/>
    </location>
</feature>
<organism evidence="2 3">
    <name type="scientific">Bacillus seohaeanensis</name>
    <dbReference type="NCBI Taxonomy" id="284580"/>
    <lineage>
        <taxon>Bacteria</taxon>
        <taxon>Bacillati</taxon>
        <taxon>Bacillota</taxon>
        <taxon>Bacilli</taxon>
        <taxon>Bacillales</taxon>
        <taxon>Bacillaceae</taxon>
        <taxon>Bacillus</taxon>
    </lineage>
</organism>
<dbReference type="Proteomes" id="UP001597506">
    <property type="component" value="Unassembled WGS sequence"/>
</dbReference>
<name>A0ABW5RVV5_9BACI</name>
<sequence>MKRNNDEVKDLKKILNAQKLALYWLLGLIYLAFIGVQLGRIQAITNFNYTLHEMLLIPATLALYIVPIVFIIYLYYLMKYLRKGGRQKGNFISKVKAIIVIVSIIIIVSITAHQSHEVHTGGIFELEEKLYEEGKYYLVFDDKKLKVSMNEYQLVEVNEEYLVSFIWNSRTLNKGQLETIEPIKYKKY</sequence>
<evidence type="ECO:0000256" key="1">
    <source>
        <dbReference type="SAM" id="Phobius"/>
    </source>
</evidence>
<evidence type="ECO:0000313" key="3">
    <source>
        <dbReference type="Proteomes" id="UP001597506"/>
    </source>
</evidence>
<evidence type="ECO:0000313" key="2">
    <source>
        <dbReference type="EMBL" id="MFD2682476.1"/>
    </source>
</evidence>
<keyword evidence="1" id="KW-0472">Membrane</keyword>
<dbReference type="RefSeq" id="WP_377937135.1">
    <property type="nucleotide sequence ID" value="NZ_JBHUMF010000031.1"/>
</dbReference>
<keyword evidence="1" id="KW-0812">Transmembrane</keyword>
<keyword evidence="3" id="KW-1185">Reference proteome</keyword>
<reference evidence="3" key="1">
    <citation type="journal article" date="2019" name="Int. J. Syst. Evol. Microbiol.">
        <title>The Global Catalogue of Microorganisms (GCM) 10K type strain sequencing project: providing services to taxonomists for standard genome sequencing and annotation.</title>
        <authorList>
            <consortium name="The Broad Institute Genomics Platform"/>
            <consortium name="The Broad Institute Genome Sequencing Center for Infectious Disease"/>
            <person name="Wu L."/>
            <person name="Ma J."/>
        </authorList>
    </citation>
    <scope>NUCLEOTIDE SEQUENCE [LARGE SCALE GENOMIC DNA]</scope>
    <source>
        <strain evidence="3">KCTC 3913</strain>
    </source>
</reference>
<proteinExistence type="predicted"/>
<feature type="transmembrane region" description="Helical" evidence="1">
    <location>
        <begin position="97"/>
        <end position="115"/>
    </location>
</feature>
<keyword evidence="1" id="KW-1133">Transmembrane helix</keyword>